<sequence>MLTKKEGRQNIAIYHRGERRVRRVLRRFQSLLMLSGAFAVSMCSAVKFKDIAISLENSTVPGKSFSYMFHYMRYLWHDYLL</sequence>
<evidence type="ECO:0000313" key="1">
    <source>
        <dbReference type="EMBL" id="QNO51155.1"/>
    </source>
</evidence>
<proteinExistence type="predicted"/>
<accession>A0A7G9YT21</accession>
<dbReference type="AlphaFoldDB" id="A0A7G9YT21"/>
<reference evidence="1" key="1">
    <citation type="submission" date="2020-06" db="EMBL/GenBank/DDBJ databases">
        <title>Unique genomic features of the anaerobic methanotrophic archaea.</title>
        <authorList>
            <person name="Chadwick G.L."/>
            <person name="Skennerton C.T."/>
            <person name="Laso-Perez R."/>
            <person name="Leu A.O."/>
            <person name="Speth D.R."/>
            <person name="Yu H."/>
            <person name="Morgan-Lang C."/>
            <person name="Hatzenpichler R."/>
            <person name="Goudeau D."/>
            <person name="Malmstrom R."/>
            <person name="Brazelton W.J."/>
            <person name="Woyke T."/>
            <person name="Hallam S.J."/>
            <person name="Tyson G.W."/>
            <person name="Wegener G."/>
            <person name="Boetius A."/>
            <person name="Orphan V."/>
        </authorList>
    </citation>
    <scope>NUCLEOTIDE SEQUENCE</scope>
</reference>
<protein>
    <submittedName>
        <fullName evidence="1">Uncharacterized protein</fullName>
    </submittedName>
</protein>
<organism evidence="1">
    <name type="scientific">Candidatus Methanophagaceae archaeon ANME-1 ERB6</name>
    <dbReference type="NCBI Taxonomy" id="2759912"/>
    <lineage>
        <taxon>Archaea</taxon>
        <taxon>Methanobacteriati</taxon>
        <taxon>Methanobacteriota</taxon>
        <taxon>Stenosarchaea group</taxon>
        <taxon>Methanomicrobia</taxon>
        <taxon>Candidatus Methanophagales</taxon>
        <taxon>Candidatus Methanophagaceae</taxon>
    </lineage>
</organism>
<name>A0A7G9YT21_9EURY</name>
<gene>
    <name evidence="1" type="ORF">OLNPMGDC_00048</name>
</gene>
<dbReference type="EMBL" id="MT631461">
    <property type="protein sequence ID" value="QNO51155.1"/>
    <property type="molecule type" value="Genomic_DNA"/>
</dbReference>